<feature type="region of interest" description="Disordered" evidence="6">
    <location>
        <begin position="1"/>
        <end position="31"/>
    </location>
</feature>
<dbReference type="PANTHER" id="PTHR42785:SF1">
    <property type="entry name" value="DNA TOPOISOMERASE"/>
    <property type="match status" value="1"/>
</dbReference>
<keyword evidence="4 8" id="KW-0413">Isomerase</keyword>
<dbReference type="GO" id="GO:0005694">
    <property type="term" value="C:chromosome"/>
    <property type="evidence" value="ECO:0007669"/>
    <property type="project" value="InterPro"/>
</dbReference>
<keyword evidence="1" id="KW-0479">Metal-binding</keyword>
<feature type="domain" description="Topo IA-type catalytic" evidence="7">
    <location>
        <begin position="1"/>
        <end position="333"/>
    </location>
</feature>
<accession>A0A1F5N114</accession>
<gene>
    <name evidence="8" type="ORF">A2617_01980</name>
</gene>
<dbReference type="AlphaFoldDB" id="A0A1F5N114"/>
<evidence type="ECO:0000256" key="6">
    <source>
        <dbReference type="SAM" id="MobiDB-lite"/>
    </source>
</evidence>
<dbReference type="Gene3D" id="3.30.65.10">
    <property type="entry name" value="Bacterial Topoisomerase I, domain 1"/>
    <property type="match status" value="2"/>
</dbReference>
<reference evidence="8 9" key="1">
    <citation type="journal article" date="2016" name="Nat. Commun.">
        <title>Thousands of microbial genomes shed light on interconnected biogeochemical processes in an aquifer system.</title>
        <authorList>
            <person name="Anantharaman K."/>
            <person name="Brown C.T."/>
            <person name="Hug L.A."/>
            <person name="Sharon I."/>
            <person name="Castelle C.J."/>
            <person name="Probst A.J."/>
            <person name="Thomas B.C."/>
            <person name="Singh A."/>
            <person name="Wilkins M.J."/>
            <person name="Karaoz U."/>
            <person name="Brodie E.L."/>
            <person name="Williams K.H."/>
            <person name="Hubbard S.S."/>
            <person name="Banfield J.F."/>
        </authorList>
    </citation>
    <scope>NUCLEOTIDE SEQUENCE [LARGE SCALE GENOMIC DNA]</scope>
</reference>
<dbReference type="Gene3D" id="1.10.290.10">
    <property type="entry name" value="Topoisomerase I, domain 4"/>
    <property type="match status" value="1"/>
</dbReference>
<dbReference type="Gene3D" id="1.10.460.10">
    <property type="entry name" value="Topoisomerase I, domain 2"/>
    <property type="match status" value="1"/>
</dbReference>
<keyword evidence="3" id="KW-0238">DNA-binding</keyword>
<dbReference type="CDD" id="cd00186">
    <property type="entry name" value="TOP1Ac"/>
    <property type="match status" value="1"/>
</dbReference>
<dbReference type="PRINTS" id="PR00417">
    <property type="entry name" value="PRTPISMRASEI"/>
</dbReference>
<dbReference type="InterPro" id="IPR013826">
    <property type="entry name" value="Topo_IA_cen_sub3"/>
</dbReference>
<dbReference type="InterPro" id="IPR000380">
    <property type="entry name" value="Topo_IA"/>
</dbReference>
<evidence type="ECO:0000256" key="5">
    <source>
        <dbReference type="SAM" id="Coils"/>
    </source>
</evidence>
<evidence type="ECO:0000256" key="4">
    <source>
        <dbReference type="ARBA" id="ARBA00023235"/>
    </source>
</evidence>
<dbReference type="GO" id="GO:0006265">
    <property type="term" value="P:DNA topological change"/>
    <property type="evidence" value="ECO:0007669"/>
    <property type="project" value="InterPro"/>
</dbReference>
<dbReference type="GO" id="GO:0046872">
    <property type="term" value="F:metal ion binding"/>
    <property type="evidence" value="ECO:0007669"/>
    <property type="project" value="UniProtKB-KW"/>
</dbReference>
<dbReference type="InterPro" id="IPR023405">
    <property type="entry name" value="Topo_IA_core_domain"/>
</dbReference>
<dbReference type="GO" id="GO:0003677">
    <property type="term" value="F:DNA binding"/>
    <property type="evidence" value="ECO:0007669"/>
    <property type="project" value="UniProtKB-KW"/>
</dbReference>
<evidence type="ECO:0000256" key="1">
    <source>
        <dbReference type="ARBA" id="ARBA00022723"/>
    </source>
</evidence>
<dbReference type="PROSITE" id="PS52039">
    <property type="entry name" value="TOPO_IA_2"/>
    <property type="match status" value="1"/>
</dbReference>
<dbReference type="Proteomes" id="UP000177135">
    <property type="component" value="Unassembled WGS sequence"/>
</dbReference>
<evidence type="ECO:0000259" key="7">
    <source>
        <dbReference type="PROSITE" id="PS52039"/>
    </source>
</evidence>
<dbReference type="InterPro" id="IPR003602">
    <property type="entry name" value="Topo_IA_DNA-bd_dom"/>
</dbReference>
<dbReference type="NCBIfam" id="TIGR01051">
    <property type="entry name" value="topA_bact"/>
    <property type="match status" value="1"/>
</dbReference>
<sequence length="444" mass="50762">MEGAEYKVSKVTKREVRKTPPPPFTTSTLQQTSSNRLGYSAKKTMSLAQILYEHGLITYMRTDSVNLSTQALASARNFIEQNIGKAYLPQTARIFKTQSKLAQEAHEAIRPTDIEHQMLDAGSQNGLTRDHTRLYELIWKRMLASQMSEALMDQTSIDITARDPSLAAQDESHCYLFRATGSVIRFDGWLKVYGKSQDEEEEESGKILPELTQNEVLKLLQLLPNQHFTEPPARFTEASLIKKLEELGIGRPSTYAPIISTILERYYVEKKEKKFFPTELGIGVIKFLMKYFADVFDYSFTAEMENEFDNIADGKSKWQPVIKKFYEPFEKKLETVEEKAEKVKIETEKIDKKCPKCGKPLQIKFGRFGKFLACTGFPDCKHTENIEQKINVKCPDCGGDILFRKTRKGRPFYGCKNYPKCKFASWTKPKEGAKALIDNTAKNL</sequence>
<evidence type="ECO:0000256" key="2">
    <source>
        <dbReference type="ARBA" id="ARBA00023029"/>
    </source>
</evidence>
<dbReference type="InterPro" id="IPR005733">
    <property type="entry name" value="TopoI_bac-type"/>
</dbReference>
<dbReference type="InterPro" id="IPR013498">
    <property type="entry name" value="Topo_IA_Znf"/>
</dbReference>
<feature type="coiled-coil region" evidence="5">
    <location>
        <begin position="326"/>
        <end position="353"/>
    </location>
</feature>
<organism evidence="8 9">
    <name type="scientific">Candidatus Daviesbacteria bacterium RIFOXYD1_FULL_41_10</name>
    <dbReference type="NCBI Taxonomy" id="1797801"/>
    <lineage>
        <taxon>Bacteria</taxon>
        <taxon>Candidatus Daviesiibacteriota</taxon>
    </lineage>
</organism>
<dbReference type="Pfam" id="PF01131">
    <property type="entry name" value="Topoisom_bac"/>
    <property type="match status" value="1"/>
</dbReference>
<dbReference type="InterPro" id="IPR013824">
    <property type="entry name" value="Topo_IA_cen_sub1"/>
</dbReference>
<name>A0A1F5N114_9BACT</name>
<evidence type="ECO:0000313" key="9">
    <source>
        <dbReference type="Proteomes" id="UP000177135"/>
    </source>
</evidence>
<protein>
    <submittedName>
        <fullName evidence="8">DNA topoisomerase I</fullName>
    </submittedName>
</protein>
<evidence type="ECO:0000313" key="8">
    <source>
        <dbReference type="EMBL" id="OGE71272.1"/>
    </source>
</evidence>
<dbReference type="InterPro" id="IPR013497">
    <property type="entry name" value="Topo_IA_cen"/>
</dbReference>
<dbReference type="PANTHER" id="PTHR42785">
    <property type="entry name" value="DNA TOPOISOMERASE, TYPE IA, CORE"/>
    <property type="match status" value="1"/>
</dbReference>
<evidence type="ECO:0000256" key="3">
    <source>
        <dbReference type="ARBA" id="ARBA00023125"/>
    </source>
</evidence>
<dbReference type="Pfam" id="PF01396">
    <property type="entry name" value="Zn_ribbon_Top1"/>
    <property type="match status" value="2"/>
</dbReference>
<keyword evidence="5" id="KW-0175">Coiled coil</keyword>
<dbReference type="SUPFAM" id="SSF57783">
    <property type="entry name" value="Zinc beta-ribbon"/>
    <property type="match status" value="2"/>
</dbReference>
<proteinExistence type="predicted"/>
<feature type="compositionally biased region" description="Basic and acidic residues" evidence="6">
    <location>
        <begin position="1"/>
        <end position="18"/>
    </location>
</feature>
<dbReference type="SUPFAM" id="SSF56712">
    <property type="entry name" value="Prokaryotic type I DNA topoisomerase"/>
    <property type="match status" value="1"/>
</dbReference>
<dbReference type="EMBL" id="MFEC01000014">
    <property type="protein sequence ID" value="OGE71272.1"/>
    <property type="molecule type" value="Genomic_DNA"/>
</dbReference>
<dbReference type="PROSITE" id="PS00396">
    <property type="entry name" value="TOPO_IA_1"/>
    <property type="match status" value="1"/>
</dbReference>
<dbReference type="GO" id="GO:0003917">
    <property type="term" value="F:DNA topoisomerase type I (single strand cut, ATP-independent) activity"/>
    <property type="evidence" value="ECO:0007669"/>
    <property type="project" value="InterPro"/>
</dbReference>
<dbReference type="InterPro" id="IPR023406">
    <property type="entry name" value="Topo_IA_AS"/>
</dbReference>
<keyword evidence="2" id="KW-0799">Topoisomerase</keyword>
<dbReference type="SMART" id="SM00437">
    <property type="entry name" value="TOP1Ac"/>
    <property type="match status" value="1"/>
</dbReference>
<comment type="caution">
    <text evidence="8">The sequence shown here is derived from an EMBL/GenBank/DDBJ whole genome shotgun (WGS) entry which is preliminary data.</text>
</comment>